<accession>A0ABW6A2G1</accession>
<sequence length="175" mass="19772">MTPATTIALSKTKLIRNTLFTLLFFIAGLLFIIKPFWFIRSDDSLIIVIIGYILLVLAGLGLLVYLIKLSDKKPALIIDEEGITDNSSGVAAGKILWSDIKKISVEWVSGQQLIMVEVKNPQLYIKAQKNPLKKSMMTLNYSLYKTPIHITTIGMNVKFEDLYKAVENGFQNYKR</sequence>
<feature type="transmembrane region" description="Helical" evidence="1">
    <location>
        <begin position="45"/>
        <end position="67"/>
    </location>
</feature>
<keyword evidence="1" id="KW-0812">Transmembrane</keyword>
<evidence type="ECO:0000256" key="1">
    <source>
        <dbReference type="SAM" id="Phobius"/>
    </source>
</evidence>
<evidence type="ECO:0000313" key="2">
    <source>
        <dbReference type="EMBL" id="MFD2918453.1"/>
    </source>
</evidence>
<proteinExistence type="predicted"/>
<feature type="transmembrane region" description="Helical" evidence="1">
    <location>
        <begin position="19"/>
        <end position="39"/>
    </location>
</feature>
<keyword evidence="1" id="KW-1133">Transmembrane helix</keyword>
<gene>
    <name evidence="2" type="ORF">ACFS6H_01955</name>
</gene>
<name>A0ABW6A2G1_9BACT</name>
<protein>
    <submittedName>
        <fullName evidence="2">STM3941 family protein</fullName>
    </submittedName>
</protein>
<evidence type="ECO:0000313" key="3">
    <source>
        <dbReference type="Proteomes" id="UP001597511"/>
    </source>
</evidence>
<organism evidence="2 3">
    <name type="scientific">Terrimonas rubra</name>
    <dbReference type="NCBI Taxonomy" id="1035890"/>
    <lineage>
        <taxon>Bacteria</taxon>
        <taxon>Pseudomonadati</taxon>
        <taxon>Bacteroidota</taxon>
        <taxon>Chitinophagia</taxon>
        <taxon>Chitinophagales</taxon>
        <taxon>Chitinophagaceae</taxon>
        <taxon>Terrimonas</taxon>
    </lineage>
</organism>
<keyword evidence="3" id="KW-1185">Reference proteome</keyword>
<dbReference type="NCBIfam" id="NF041635">
    <property type="entry name" value="STM3941_fam"/>
    <property type="match status" value="1"/>
</dbReference>
<dbReference type="EMBL" id="JBHUOZ010000001">
    <property type="protein sequence ID" value="MFD2918453.1"/>
    <property type="molecule type" value="Genomic_DNA"/>
</dbReference>
<dbReference type="InterPro" id="IPR048136">
    <property type="entry name" value="STM3941-like"/>
</dbReference>
<comment type="caution">
    <text evidence="2">The sequence shown here is derived from an EMBL/GenBank/DDBJ whole genome shotgun (WGS) entry which is preliminary data.</text>
</comment>
<reference evidence="3" key="1">
    <citation type="journal article" date="2019" name="Int. J. Syst. Evol. Microbiol.">
        <title>The Global Catalogue of Microorganisms (GCM) 10K type strain sequencing project: providing services to taxonomists for standard genome sequencing and annotation.</title>
        <authorList>
            <consortium name="The Broad Institute Genomics Platform"/>
            <consortium name="The Broad Institute Genome Sequencing Center for Infectious Disease"/>
            <person name="Wu L."/>
            <person name="Ma J."/>
        </authorList>
    </citation>
    <scope>NUCLEOTIDE SEQUENCE [LARGE SCALE GENOMIC DNA]</scope>
    <source>
        <strain evidence="3">KCTC 23299</strain>
    </source>
</reference>
<dbReference type="RefSeq" id="WP_386094609.1">
    <property type="nucleotide sequence ID" value="NZ_JBHUOZ010000001.1"/>
</dbReference>
<dbReference type="Proteomes" id="UP001597511">
    <property type="component" value="Unassembled WGS sequence"/>
</dbReference>
<keyword evidence="1" id="KW-0472">Membrane</keyword>